<dbReference type="Proteomes" id="UP000234857">
    <property type="component" value="Unassembled WGS sequence"/>
</dbReference>
<proteinExistence type="predicted"/>
<dbReference type="SUPFAM" id="SSF160214">
    <property type="entry name" value="FlaG-like"/>
    <property type="match status" value="1"/>
</dbReference>
<dbReference type="InterPro" id="IPR035924">
    <property type="entry name" value="FlaG-like_sf"/>
</dbReference>
<organism evidence="2 3">
    <name type="scientific">Muiribacterium halophilum</name>
    <dbReference type="NCBI Taxonomy" id="2053465"/>
    <lineage>
        <taxon>Bacteria</taxon>
        <taxon>Candidatus Muiribacteriota</taxon>
        <taxon>Candidatus Muiribacteriia</taxon>
        <taxon>Candidatus Muiribacteriales</taxon>
        <taxon>Candidatus Muiribacteriaceae</taxon>
        <taxon>Candidatus Muiribacterium</taxon>
    </lineage>
</organism>
<evidence type="ECO:0008006" key="4">
    <source>
        <dbReference type="Google" id="ProtNLM"/>
    </source>
</evidence>
<evidence type="ECO:0000313" key="2">
    <source>
        <dbReference type="EMBL" id="PLX18717.1"/>
    </source>
</evidence>
<dbReference type="AlphaFoldDB" id="A0A2N5ZJ39"/>
<dbReference type="Pfam" id="PF03646">
    <property type="entry name" value="FlaG"/>
    <property type="match status" value="1"/>
</dbReference>
<protein>
    <recommendedName>
        <fullName evidence="4">Flagellar biosynthesis protein FlaG</fullName>
    </recommendedName>
</protein>
<dbReference type="PANTHER" id="PTHR37166">
    <property type="entry name" value="PROTEIN FLAG"/>
    <property type="match status" value="1"/>
</dbReference>
<feature type="region of interest" description="Disordered" evidence="1">
    <location>
        <begin position="32"/>
        <end position="54"/>
    </location>
</feature>
<gene>
    <name evidence="2" type="ORF">C0601_03855</name>
</gene>
<accession>A0A2N5ZJ39</accession>
<dbReference type="Gene3D" id="3.30.160.170">
    <property type="entry name" value="FlaG-like"/>
    <property type="match status" value="1"/>
</dbReference>
<name>A0A2N5ZJ39_MUIH1</name>
<evidence type="ECO:0000313" key="3">
    <source>
        <dbReference type="Proteomes" id="UP000234857"/>
    </source>
</evidence>
<reference evidence="2 3" key="1">
    <citation type="submission" date="2017-11" db="EMBL/GenBank/DDBJ databases">
        <title>Genome-resolved metagenomics identifies genetic mobility, metabolic interactions, and unexpected diversity in perchlorate-reducing communities.</title>
        <authorList>
            <person name="Barnum T.P."/>
            <person name="Figueroa I.A."/>
            <person name="Carlstrom C.I."/>
            <person name="Lucas L.N."/>
            <person name="Engelbrektson A.L."/>
            <person name="Coates J.D."/>
        </authorList>
    </citation>
    <scope>NUCLEOTIDE SEQUENCE [LARGE SCALE GENOMIC DNA]</scope>
    <source>
        <strain evidence="2">BM706</strain>
    </source>
</reference>
<dbReference type="InterPro" id="IPR005186">
    <property type="entry name" value="FlaG"/>
</dbReference>
<evidence type="ECO:0000256" key="1">
    <source>
        <dbReference type="SAM" id="MobiDB-lite"/>
    </source>
</evidence>
<dbReference type="EMBL" id="PKTG01000053">
    <property type="protein sequence ID" value="PLX18717.1"/>
    <property type="molecule type" value="Genomic_DNA"/>
</dbReference>
<sequence length="128" mass="14972">MNIEKIDSGIDLTLKNTPGLKKTEKQIPDEILRKKEKKEEKVPDEEIKTEKMSQEELEKEIENLNKVSEMLNLNRELAFSVHEKTGRIVVKVMNRENNEVIRQIPEQKFLDVISKFRDVLGLIVDDEV</sequence>
<dbReference type="PANTHER" id="PTHR37166:SF1">
    <property type="entry name" value="PROTEIN FLAG"/>
    <property type="match status" value="1"/>
</dbReference>
<comment type="caution">
    <text evidence="2">The sequence shown here is derived from an EMBL/GenBank/DDBJ whole genome shotgun (WGS) entry which is preliminary data.</text>
</comment>